<sequence length="315" mass="35661">MLGYSEKMREIAGRLLSECSVEMVIGFRKGTMPMMNEPCFVTREEDVSSLIWDSNCGINLANYLTNRKEKIAVFAKGCDSRNIVNHIVENKIGRDQLHIVGVPCTGMIDRRRIASLVEGEILEVSETDTTVKVKTAAAESLFDKAEVLQQNCALCIHRNPVIHDEMVADPVEEQKDIDRYADIRKIEEMDAADKWQFFEDLLSPCIRCYACRNACPLCYCPTCFVDESKPQWVGKGQDPIDVRTFHFLRAYHCAGRCTDCGACQRACPVGIDMRILTRKLEKDCQEQFGWEAGLSLEQRPALDVYQPNDPGAFIK</sequence>
<name>A0A5K7Z8F4_9BACT</name>
<organism evidence="5 7">
    <name type="scientific">Desulfosarcina widdelii</name>
    <dbReference type="NCBI Taxonomy" id="947919"/>
    <lineage>
        <taxon>Bacteria</taxon>
        <taxon>Pseudomonadati</taxon>
        <taxon>Thermodesulfobacteriota</taxon>
        <taxon>Desulfobacteria</taxon>
        <taxon>Desulfobacterales</taxon>
        <taxon>Desulfosarcinaceae</taxon>
        <taxon>Desulfosarcina</taxon>
    </lineage>
</organism>
<dbReference type="InterPro" id="IPR017896">
    <property type="entry name" value="4Fe4S_Fe-S-bd"/>
</dbReference>
<evidence type="ECO:0000256" key="1">
    <source>
        <dbReference type="ARBA" id="ARBA00022723"/>
    </source>
</evidence>
<dbReference type="RefSeq" id="WP_155306098.1">
    <property type="nucleotide sequence ID" value="NZ_AP021875.1"/>
</dbReference>
<dbReference type="InterPro" id="IPR017900">
    <property type="entry name" value="4Fe4S_Fe_S_CS"/>
</dbReference>
<evidence type="ECO:0000259" key="4">
    <source>
        <dbReference type="PROSITE" id="PS51379"/>
    </source>
</evidence>
<evidence type="ECO:0000256" key="3">
    <source>
        <dbReference type="ARBA" id="ARBA00023014"/>
    </source>
</evidence>
<dbReference type="Proteomes" id="UP000427769">
    <property type="component" value="Chromosome"/>
</dbReference>
<keyword evidence="7" id="KW-1185">Reference proteome</keyword>
<gene>
    <name evidence="5" type="ORF">DSCW_47550</name>
    <name evidence="6" type="ORF">DSCW_60930</name>
</gene>
<dbReference type="GO" id="GO:0051536">
    <property type="term" value="F:iron-sulfur cluster binding"/>
    <property type="evidence" value="ECO:0007669"/>
    <property type="project" value="UniProtKB-KW"/>
</dbReference>
<dbReference type="SUPFAM" id="SSF46548">
    <property type="entry name" value="alpha-helical ferredoxin"/>
    <property type="match status" value="1"/>
</dbReference>
<protein>
    <submittedName>
        <fullName evidence="5">4Fe-4S ferredoxin</fullName>
    </submittedName>
</protein>
<dbReference type="PROSITE" id="PS51379">
    <property type="entry name" value="4FE4S_FER_2"/>
    <property type="match status" value="1"/>
</dbReference>
<keyword evidence="3" id="KW-0411">Iron-sulfur</keyword>
<reference evidence="5 7" key="1">
    <citation type="submission" date="2019-11" db="EMBL/GenBank/DDBJ databases">
        <title>Comparative genomics of hydrocarbon-degrading Desulfosarcina strains.</title>
        <authorList>
            <person name="Watanabe M."/>
            <person name="Kojima H."/>
            <person name="Fukui M."/>
        </authorList>
    </citation>
    <scope>NUCLEOTIDE SEQUENCE [LARGE SCALE GENOMIC DNA]</scope>
    <source>
        <strain evidence="5 7">PP31</strain>
    </source>
</reference>
<dbReference type="EMBL" id="AP021875">
    <property type="protein sequence ID" value="BBO77338.1"/>
    <property type="molecule type" value="Genomic_DNA"/>
</dbReference>
<feature type="domain" description="4Fe-4S ferredoxin-type" evidence="4">
    <location>
        <begin position="248"/>
        <end position="278"/>
    </location>
</feature>
<dbReference type="Pfam" id="PF13183">
    <property type="entry name" value="Fer4_8"/>
    <property type="match status" value="1"/>
</dbReference>
<dbReference type="InterPro" id="IPR009051">
    <property type="entry name" value="Helical_ferredxn"/>
</dbReference>
<dbReference type="AlphaFoldDB" id="A0A5K7Z8F4"/>
<dbReference type="KEGG" id="dwd:DSCW_47550"/>
<evidence type="ECO:0000256" key="2">
    <source>
        <dbReference type="ARBA" id="ARBA00023004"/>
    </source>
</evidence>
<dbReference type="KEGG" id="dwd:DSCW_60930"/>
<keyword evidence="1" id="KW-0479">Metal-binding</keyword>
<proteinExistence type="predicted"/>
<evidence type="ECO:0000313" key="6">
    <source>
        <dbReference type="EMBL" id="BBO78676.1"/>
    </source>
</evidence>
<keyword evidence="2" id="KW-0408">Iron</keyword>
<evidence type="ECO:0000313" key="5">
    <source>
        <dbReference type="EMBL" id="BBO77338.1"/>
    </source>
</evidence>
<dbReference type="GO" id="GO:0046872">
    <property type="term" value="F:metal ion binding"/>
    <property type="evidence" value="ECO:0007669"/>
    <property type="project" value="UniProtKB-KW"/>
</dbReference>
<accession>A0A5K7Z8F4</accession>
<dbReference type="PROSITE" id="PS00198">
    <property type="entry name" value="4FE4S_FER_1"/>
    <property type="match status" value="2"/>
</dbReference>
<evidence type="ECO:0000313" key="7">
    <source>
        <dbReference type="Proteomes" id="UP000427769"/>
    </source>
</evidence>
<dbReference type="OrthoDB" id="9773828at2"/>
<dbReference type="Gene3D" id="1.10.1060.10">
    <property type="entry name" value="Alpha-helical ferredoxin"/>
    <property type="match status" value="1"/>
</dbReference>
<dbReference type="EMBL" id="AP021875">
    <property type="protein sequence ID" value="BBO78676.1"/>
    <property type="molecule type" value="Genomic_DNA"/>
</dbReference>